<dbReference type="Gene3D" id="2.60.40.10">
    <property type="entry name" value="Immunoglobulins"/>
    <property type="match status" value="3"/>
</dbReference>
<evidence type="ECO:0000256" key="1">
    <source>
        <dbReference type="SAM" id="MobiDB-lite"/>
    </source>
</evidence>
<dbReference type="InterPro" id="IPR022409">
    <property type="entry name" value="PKD/Chitinase_dom"/>
</dbReference>
<dbReference type="SUPFAM" id="SSF49299">
    <property type="entry name" value="PKD domain"/>
    <property type="match status" value="3"/>
</dbReference>
<dbReference type="InterPro" id="IPR013783">
    <property type="entry name" value="Ig-like_fold"/>
</dbReference>
<reference evidence="3 4" key="1">
    <citation type="submission" date="2016-01" db="EMBL/GenBank/DDBJ databases">
        <authorList>
            <person name="Manzoor S."/>
        </authorList>
    </citation>
    <scope>NUCLEOTIDE SEQUENCE [LARGE SCALE GENOMIC DNA]</scope>
    <source>
        <strain evidence="3">Methanoculleus sp MAB1</strain>
    </source>
</reference>
<organism evidence="3 4">
    <name type="scientific">Methanoculleus bourgensis</name>
    <dbReference type="NCBI Taxonomy" id="83986"/>
    <lineage>
        <taxon>Archaea</taxon>
        <taxon>Methanobacteriati</taxon>
        <taxon>Methanobacteriota</taxon>
        <taxon>Stenosarchaea group</taxon>
        <taxon>Methanomicrobia</taxon>
        <taxon>Methanomicrobiales</taxon>
        <taxon>Methanomicrobiaceae</taxon>
        <taxon>Methanoculleus</taxon>
    </lineage>
</organism>
<dbReference type="PANTHER" id="PTHR36842:SF1">
    <property type="entry name" value="PROTEIN TOLB"/>
    <property type="match status" value="1"/>
</dbReference>
<accession>A0A0X3BJR7</accession>
<dbReference type="Pfam" id="PF18911">
    <property type="entry name" value="PKD_4"/>
    <property type="match status" value="3"/>
</dbReference>
<protein>
    <recommendedName>
        <fullName evidence="2">PKD domain-containing protein</fullName>
    </recommendedName>
</protein>
<evidence type="ECO:0000313" key="3">
    <source>
        <dbReference type="EMBL" id="CVK32120.1"/>
    </source>
</evidence>
<proteinExistence type="predicted"/>
<dbReference type="PROSITE" id="PS50093">
    <property type="entry name" value="PKD"/>
    <property type="match status" value="3"/>
</dbReference>
<dbReference type="EMBL" id="LT158599">
    <property type="protein sequence ID" value="CVK32120.1"/>
    <property type="molecule type" value="Genomic_DNA"/>
</dbReference>
<dbReference type="Proteomes" id="UP000069850">
    <property type="component" value="Chromosome 1"/>
</dbReference>
<feature type="domain" description="PKD" evidence="2">
    <location>
        <begin position="224"/>
        <end position="307"/>
    </location>
</feature>
<dbReference type="InterPro" id="IPR000601">
    <property type="entry name" value="PKD_dom"/>
</dbReference>
<dbReference type="PANTHER" id="PTHR36842">
    <property type="entry name" value="PROTEIN TOLB HOMOLOG"/>
    <property type="match status" value="1"/>
</dbReference>
<feature type="domain" description="PKD" evidence="2">
    <location>
        <begin position="140"/>
        <end position="223"/>
    </location>
</feature>
<evidence type="ECO:0000313" key="4">
    <source>
        <dbReference type="Proteomes" id="UP000069850"/>
    </source>
</evidence>
<dbReference type="CDD" id="cd00146">
    <property type="entry name" value="PKD"/>
    <property type="match status" value="3"/>
</dbReference>
<gene>
    <name evidence="3" type="ORF">MMAB1_0906</name>
</gene>
<dbReference type="AlphaFoldDB" id="A0A0X3BJR7"/>
<dbReference type="FunFam" id="2.60.40.10:FF:000270">
    <property type="entry name" value="Cell surface protein"/>
    <property type="match status" value="3"/>
</dbReference>
<feature type="domain" description="PKD" evidence="2">
    <location>
        <begin position="308"/>
        <end position="379"/>
    </location>
</feature>
<sequence>MMGTEVTDLCELIGGAKPGDMIAVKCRDGWRKTYPYEYYYHPDPRQGPMVIAWFNGDEGAGEQQGVGYPDTCYTSGMRMIFFADNSTNPWGWHVFGNTDMKECWAEEYWNYGAQYPSAVGASGKWVSEIGIYTNQMPPVPVAGFEANVTADRLPLAVKFNDTSTAHPRTWAWDFGDGTSSDEQNPDHVYTTPGTYTVRLTVKNVAGTASETKTGYITVQSAVLPAADFSVNATSGEAPFAVEFTDTSSGKPTAWAWEFGDGAVSTEPDPVRVYEVPGTYTVKLTVENSKGSTTATRDVTAEVPVPAPPIASFTVDATSGEAPFAVAFTDTSLKSPTAWAWDFGDGNSSDEQNPAHVYASPGVYTVTLTATNALGTGNVTKPHFIAATENGKTIIFRGNVPLERGTFSVTAPSGKTYTPDKCTPMGVLDAAAKMRGFTYMIGDKKYLESKLLFLDGVNEFLLEKSAGKTWVCFHNGELLDDFGRPSTDSFNRRPVADGDRVLFCYGDFFVFSSGKMEVKGGGVSPDNAWAVIDITIGAAGSAAAAAPAGPRPIQEQRWRRLPGISRCGKQPQTWRSRHLTDGQDGNLGGHPHRGR</sequence>
<name>A0A0X3BJR7_9EURY</name>
<evidence type="ECO:0000259" key="2">
    <source>
        <dbReference type="PROSITE" id="PS50093"/>
    </source>
</evidence>
<dbReference type="InterPro" id="IPR035986">
    <property type="entry name" value="PKD_dom_sf"/>
</dbReference>
<dbReference type="SMART" id="SM00089">
    <property type="entry name" value="PKD"/>
    <property type="match status" value="3"/>
</dbReference>
<feature type="region of interest" description="Disordered" evidence="1">
    <location>
        <begin position="561"/>
        <end position="594"/>
    </location>
</feature>
<dbReference type="KEGG" id="mema:MMAB1_0906"/>
<dbReference type="OrthoDB" id="103676at2157"/>